<gene>
    <name evidence="10" type="ORF">FISHEDRAFT_60904</name>
</gene>
<organism evidence="10 11">
    <name type="scientific">Fistulina hepatica ATCC 64428</name>
    <dbReference type="NCBI Taxonomy" id="1128425"/>
    <lineage>
        <taxon>Eukaryota</taxon>
        <taxon>Fungi</taxon>
        <taxon>Dikarya</taxon>
        <taxon>Basidiomycota</taxon>
        <taxon>Agaricomycotina</taxon>
        <taxon>Agaricomycetes</taxon>
        <taxon>Agaricomycetidae</taxon>
        <taxon>Agaricales</taxon>
        <taxon>Fistulinaceae</taxon>
        <taxon>Fistulina</taxon>
    </lineage>
</organism>
<dbReference type="Pfam" id="PF03935">
    <property type="entry name" value="SKN1_KRE6_Sbg1"/>
    <property type="match status" value="1"/>
</dbReference>
<dbReference type="Gene3D" id="2.60.120.200">
    <property type="match status" value="2"/>
</dbReference>
<evidence type="ECO:0000259" key="9">
    <source>
        <dbReference type="PROSITE" id="PS51762"/>
    </source>
</evidence>
<keyword evidence="8" id="KW-0961">Cell wall biogenesis/degradation</keyword>
<feature type="domain" description="GH16" evidence="9">
    <location>
        <begin position="189"/>
        <end position="575"/>
    </location>
</feature>
<evidence type="ECO:0000256" key="4">
    <source>
        <dbReference type="ARBA" id="ARBA00022968"/>
    </source>
</evidence>
<keyword evidence="7" id="KW-0325">Glycoprotein</keyword>
<keyword evidence="4" id="KW-0735">Signal-anchor</keyword>
<dbReference type="InterPro" id="IPR013320">
    <property type="entry name" value="ConA-like_dom_sf"/>
</dbReference>
<protein>
    <submittedName>
        <fullName evidence="10">Glycoside hydrolase family 16 protein</fullName>
    </submittedName>
</protein>
<evidence type="ECO:0000256" key="8">
    <source>
        <dbReference type="ARBA" id="ARBA00023316"/>
    </source>
</evidence>
<proteinExistence type="inferred from homology"/>
<dbReference type="GO" id="GO:0031505">
    <property type="term" value="P:fungal-type cell wall organization"/>
    <property type="evidence" value="ECO:0007669"/>
    <property type="project" value="TreeGrafter"/>
</dbReference>
<dbReference type="GO" id="GO:0015926">
    <property type="term" value="F:glucosidase activity"/>
    <property type="evidence" value="ECO:0007669"/>
    <property type="project" value="TreeGrafter"/>
</dbReference>
<evidence type="ECO:0000256" key="3">
    <source>
        <dbReference type="ARBA" id="ARBA00022692"/>
    </source>
</evidence>
<evidence type="ECO:0000256" key="7">
    <source>
        <dbReference type="ARBA" id="ARBA00023180"/>
    </source>
</evidence>
<dbReference type="PROSITE" id="PS51762">
    <property type="entry name" value="GH16_2"/>
    <property type="match status" value="1"/>
</dbReference>
<comment type="subcellular location">
    <subcellularLocation>
        <location evidence="1">Membrane</location>
        <topology evidence="1">Single-pass type II membrane protein</topology>
    </subcellularLocation>
</comment>
<keyword evidence="6" id="KW-0472">Membrane</keyword>
<dbReference type="FunFam" id="2.60.120.200:FF:000135">
    <property type="entry name" value="Related to KRE6-glucan synthase subunit"/>
    <property type="match status" value="1"/>
</dbReference>
<keyword evidence="3" id="KW-0812">Transmembrane</keyword>
<dbReference type="SUPFAM" id="SSF49899">
    <property type="entry name" value="Concanavalin A-like lectins/glucanases"/>
    <property type="match status" value="1"/>
</dbReference>
<keyword evidence="5" id="KW-1133">Transmembrane helix</keyword>
<dbReference type="AlphaFoldDB" id="A0A0D7A404"/>
<comment type="similarity">
    <text evidence="2">Belongs to the SKN1/KRE6 family.</text>
</comment>
<dbReference type="PANTHER" id="PTHR31361">
    <property type="entry name" value="BETA-GLUCAN SYNTHESIS-ASSOCIATED PROTEIN KRE6-RELATED"/>
    <property type="match status" value="1"/>
</dbReference>
<dbReference type="InterPro" id="IPR000757">
    <property type="entry name" value="Beta-glucanase-like"/>
</dbReference>
<accession>A0A0D7A404</accession>
<evidence type="ECO:0000256" key="2">
    <source>
        <dbReference type="ARBA" id="ARBA00010962"/>
    </source>
</evidence>
<dbReference type="InterPro" id="IPR005629">
    <property type="entry name" value="Skn1/Kre6/Sbg1"/>
</dbReference>
<keyword evidence="10" id="KW-0378">Hydrolase</keyword>
<dbReference type="CDD" id="cd02180">
    <property type="entry name" value="GH16_fungal_KRE6_glucanase"/>
    <property type="match status" value="1"/>
</dbReference>
<dbReference type="OrthoDB" id="412647at2759"/>
<evidence type="ECO:0000256" key="1">
    <source>
        <dbReference type="ARBA" id="ARBA00004606"/>
    </source>
</evidence>
<dbReference type="Proteomes" id="UP000054144">
    <property type="component" value="Unassembled WGS sequence"/>
</dbReference>
<name>A0A0D7A404_9AGAR</name>
<dbReference type="GO" id="GO:0005886">
    <property type="term" value="C:plasma membrane"/>
    <property type="evidence" value="ECO:0007669"/>
    <property type="project" value="TreeGrafter"/>
</dbReference>
<evidence type="ECO:0000256" key="5">
    <source>
        <dbReference type="ARBA" id="ARBA00022989"/>
    </source>
</evidence>
<reference evidence="10 11" key="1">
    <citation type="journal article" date="2015" name="Fungal Genet. Biol.">
        <title>Evolution of novel wood decay mechanisms in Agaricales revealed by the genome sequences of Fistulina hepatica and Cylindrobasidium torrendii.</title>
        <authorList>
            <person name="Floudas D."/>
            <person name="Held B.W."/>
            <person name="Riley R."/>
            <person name="Nagy L.G."/>
            <person name="Koehler G."/>
            <person name="Ransdell A.S."/>
            <person name="Younus H."/>
            <person name="Chow J."/>
            <person name="Chiniquy J."/>
            <person name="Lipzen A."/>
            <person name="Tritt A."/>
            <person name="Sun H."/>
            <person name="Haridas S."/>
            <person name="LaButti K."/>
            <person name="Ohm R.A."/>
            <person name="Kues U."/>
            <person name="Blanchette R.A."/>
            <person name="Grigoriev I.V."/>
            <person name="Minto R.E."/>
            <person name="Hibbett D.S."/>
        </authorList>
    </citation>
    <scope>NUCLEOTIDE SEQUENCE [LARGE SCALE GENOMIC DNA]</scope>
    <source>
        <strain evidence="10 11">ATCC 64428</strain>
    </source>
</reference>
<dbReference type="GO" id="GO:0006078">
    <property type="term" value="P:(1-&gt;6)-beta-D-glucan biosynthetic process"/>
    <property type="evidence" value="ECO:0007669"/>
    <property type="project" value="TreeGrafter"/>
</dbReference>
<dbReference type="GO" id="GO:0005789">
    <property type="term" value="C:endoplasmic reticulum membrane"/>
    <property type="evidence" value="ECO:0007669"/>
    <property type="project" value="TreeGrafter"/>
</dbReference>
<evidence type="ECO:0000313" key="11">
    <source>
        <dbReference type="Proteomes" id="UP000054144"/>
    </source>
</evidence>
<evidence type="ECO:0000313" key="10">
    <source>
        <dbReference type="EMBL" id="KIY45767.1"/>
    </source>
</evidence>
<keyword evidence="11" id="KW-1185">Reference proteome</keyword>
<dbReference type="EMBL" id="KN882046">
    <property type="protein sequence ID" value="KIY45767.1"/>
    <property type="molecule type" value="Genomic_DNA"/>
</dbReference>
<dbReference type="PANTHER" id="PTHR31361:SF1">
    <property type="entry name" value="BETA-GLUCAN SYNTHESIS-ASSOCIATED PROTEIN KRE6-RELATED"/>
    <property type="match status" value="1"/>
</dbReference>
<sequence>MAQLNDVGALTRMRIHPRRRPPISSLMVPATQAHISKQQRLFAVHSPIVLPPVEALSSNSIAASLSEKFSLGYDPISWGSVLHPDYAEPDDDLHNPGPRRDRDHNAVGTIFTCRGLMNLGCVALLSAFADMFCSVGYPVVSALTRKTQSKMGGVNLGGTNATGQVPQTFGFRDLIDRDTPKDVHTKTSYTGSGERYELVFSDEFNVDGRTFYPGDDPYWEAVNLHYWGTNNLEWYDPEAIITANGSLHITLSKKPSHNLDYQGGMISTWNKFCFTGGIIEASVVLPGTNDIVGLWPAVWTMGNLGRAGYGASLDGMWPYTYDACDVGTAPNQTKNGLPTAALTGGDPTHGGALSYLPGQRLSRCTCPGESHPGPTHSDGTFVGRSAPEIDVFEAQISGDPLSGQVSQSAQWAPFNAGYVWFNTSDNLIIAENNISVLNTYVGGVTQQATSAVTDTSKAHMFRSIFNGFTRTSLDQQCYENNGGGFATYGYEYKPGFDDAYIAWVANGELAWRLNVAGMGADTRVELSARPVPQEPMHIIANLGMSRNFGPVDLDNLVFPTTMSIDWVRVYQKERHHNIGCDPEDFPTQAYINQYLEAYTNANLTTWVNDYHQTIPKSSFLGGC</sequence>
<evidence type="ECO:0000256" key="6">
    <source>
        <dbReference type="ARBA" id="ARBA00023136"/>
    </source>
</evidence>